<organism evidence="2 3">
    <name type="scientific">Frigoriflavimonas asaccharolytica</name>
    <dbReference type="NCBI Taxonomy" id="2735899"/>
    <lineage>
        <taxon>Bacteria</taxon>
        <taxon>Pseudomonadati</taxon>
        <taxon>Bacteroidota</taxon>
        <taxon>Flavobacteriia</taxon>
        <taxon>Flavobacteriales</taxon>
        <taxon>Weeksellaceae</taxon>
        <taxon>Frigoriflavimonas</taxon>
    </lineage>
</organism>
<feature type="domain" description="N-acetyltransferase" evidence="1">
    <location>
        <begin position="4"/>
        <end position="170"/>
    </location>
</feature>
<keyword evidence="3" id="KW-1185">Reference proteome</keyword>
<dbReference type="InterPro" id="IPR000182">
    <property type="entry name" value="GNAT_dom"/>
</dbReference>
<evidence type="ECO:0000313" key="2">
    <source>
        <dbReference type="EMBL" id="NRS92906.1"/>
    </source>
</evidence>
<evidence type="ECO:0000313" key="3">
    <source>
        <dbReference type="Proteomes" id="UP000610746"/>
    </source>
</evidence>
<accession>A0A8J8G7W9</accession>
<evidence type="ECO:0000259" key="1">
    <source>
        <dbReference type="PROSITE" id="PS51186"/>
    </source>
</evidence>
<dbReference type="RefSeq" id="WP_173779487.1">
    <property type="nucleotide sequence ID" value="NZ_JABSNO010000013.1"/>
</dbReference>
<dbReference type="GO" id="GO:0016747">
    <property type="term" value="F:acyltransferase activity, transferring groups other than amino-acyl groups"/>
    <property type="evidence" value="ECO:0007669"/>
    <property type="project" value="InterPro"/>
</dbReference>
<gene>
    <name evidence="2" type="ORF">HNQ03_001987</name>
</gene>
<dbReference type="CDD" id="cd04301">
    <property type="entry name" value="NAT_SF"/>
    <property type="match status" value="1"/>
</dbReference>
<dbReference type="Pfam" id="PF00583">
    <property type="entry name" value="Acetyltransf_1"/>
    <property type="match status" value="1"/>
</dbReference>
<dbReference type="PROSITE" id="PS51186">
    <property type="entry name" value="GNAT"/>
    <property type="match status" value="1"/>
</dbReference>
<dbReference type="Proteomes" id="UP000610746">
    <property type="component" value="Unassembled WGS sequence"/>
</dbReference>
<dbReference type="SUPFAM" id="SSF55729">
    <property type="entry name" value="Acyl-CoA N-acyltransferases (Nat)"/>
    <property type="match status" value="1"/>
</dbReference>
<dbReference type="EMBL" id="JABSNO010000013">
    <property type="protein sequence ID" value="NRS92906.1"/>
    <property type="molecule type" value="Genomic_DNA"/>
</dbReference>
<reference evidence="2" key="1">
    <citation type="submission" date="2020-05" db="EMBL/GenBank/DDBJ databases">
        <title>Genomic Encyclopedia of Type Strains, Phase IV (KMG-V): Genome sequencing to study the core and pangenomes of soil and plant-associated prokaryotes.</title>
        <authorList>
            <person name="Whitman W."/>
        </authorList>
    </citation>
    <scope>NUCLEOTIDE SEQUENCE</scope>
    <source>
        <strain evidence="2">16F</strain>
    </source>
</reference>
<dbReference type="AlphaFoldDB" id="A0A8J8G7W9"/>
<sequence length="170" mass="19736">MKNEFFEIAKIEDAAKIWEILKDAIERRKIEGSDQWQNGYPNLEVVENDIEVGKGFVFKTDEEIISYCAISKNDEPAYDLIDGKWLQDGDYLVLHRLAVSEKFLGQGFAKKIIRAAENYAKENKIKSLRLDTKYDNLGMLKICEQLNYTYCGIVLMNHSERKAFEKILNN</sequence>
<dbReference type="InterPro" id="IPR016181">
    <property type="entry name" value="Acyl_CoA_acyltransferase"/>
</dbReference>
<protein>
    <submittedName>
        <fullName evidence="2">GNAT superfamily N-acetyltransferase</fullName>
    </submittedName>
</protein>
<dbReference type="Gene3D" id="3.40.630.30">
    <property type="match status" value="1"/>
</dbReference>
<proteinExistence type="predicted"/>
<comment type="caution">
    <text evidence="2">The sequence shown here is derived from an EMBL/GenBank/DDBJ whole genome shotgun (WGS) entry which is preliminary data.</text>
</comment>
<name>A0A8J8G7W9_9FLAO</name>